<evidence type="ECO:0000256" key="3">
    <source>
        <dbReference type="ARBA" id="ARBA00022448"/>
    </source>
</evidence>
<dbReference type="PANTHER" id="PTHR34501">
    <property type="entry name" value="PROTEIN YDDL-RELATED"/>
    <property type="match status" value="1"/>
</dbReference>
<dbReference type="PRINTS" id="PR00182">
    <property type="entry name" value="ECOLNEIPORIN"/>
</dbReference>
<dbReference type="GO" id="GO:0046930">
    <property type="term" value="C:pore complex"/>
    <property type="evidence" value="ECO:0007669"/>
    <property type="project" value="UniProtKB-KW"/>
</dbReference>
<dbReference type="GO" id="GO:0015288">
    <property type="term" value="F:porin activity"/>
    <property type="evidence" value="ECO:0007669"/>
    <property type="project" value="UniProtKB-KW"/>
</dbReference>
<proteinExistence type="predicted"/>
<dbReference type="PANTHER" id="PTHR34501:SF9">
    <property type="entry name" value="MAJOR OUTER MEMBRANE PROTEIN P.IA"/>
    <property type="match status" value="1"/>
</dbReference>
<keyword evidence="7" id="KW-0406">Ion transport</keyword>
<evidence type="ECO:0000256" key="5">
    <source>
        <dbReference type="ARBA" id="ARBA00022692"/>
    </source>
</evidence>
<dbReference type="GO" id="GO:0009279">
    <property type="term" value="C:cell outer membrane"/>
    <property type="evidence" value="ECO:0007669"/>
    <property type="project" value="UniProtKB-SubCell"/>
</dbReference>
<keyword evidence="3" id="KW-0813">Transport</keyword>
<dbReference type="Pfam" id="PF13609">
    <property type="entry name" value="Porin_4"/>
    <property type="match status" value="1"/>
</dbReference>
<dbReference type="OrthoDB" id="8982743at2"/>
<evidence type="ECO:0000313" key="13">
    <source>
        <dbReference type="EMBL" id="NLP63478.1"/>
    </source>
</evidence>
<evidence type="ECO:0000256" key="2">
    <source>
        <dbReference type="ARBA" id="ARBA00011233"/>
    </source>
</evidence>
<reference evidence="13" key="2">
    <citation type="submission" date="2020-04" db="EMBL/GenBank/DDBJ databases">
        <authorList>
            <person name="Alexandrino P."/>
            <person name="Mendonca T."/>
            <person name="Guaman L."/>
            <person name="Cherix J."/>
            <person name="Lozano-Sakalauskas G."/>
            <person name="Fujita A."/>
            <person name="Filho E.R."/>
            <person name="Long P."/>
            <person name="Padilla G."/>
            <person name="Taciro M.K."/>
            <person name="Gomez J.G."/>
            <person name="Silva L.F."/>
            <person name="Torres M."/>
        </authorList>
    </citation>
    <scope>NUCLEOTIDE SEQUENCE</scope>
    <source>
        <strain evidence="13">LMG 19450</strain>
    </source>
</reference>
<evidence type="ECO:0000256" key="6">
    <source>
        <dbReference type="ARBA" id="ARBA00022729"/>
    </source>
</evidence>
<evidence type="ECO:0000256" key="4">
    <source>
        <dbReference type="ARBA" id="ARBA00022452"/>
    </source>
</evidence>
<dbReference type="InterPro" id="IPR001702">
    <property type="entry name" value="Porin_Gram-ve"/>
</dbReference>
<evidence type="ECO:0000256" key="10">
    <source>
        <dbReference type="ARBA" id="ARBA00023237"/>
    </source>
</evidence>
<dbReference type="RefSeq" id="WP_084225290.1">
    <property type="nucleotide sequence ID" value="NZ_CADFGF010000005.1"/>
</dbReference>
<dbReference type="AlphaFoldDB" id="A0A8T6ZFF6"/>
<keyword evidence="6 11" id="KW-0732">Signal</keyword>
<evidence type="ECO:0000256" key="11">
    <source>
        <dbReference type="SAM" id="SignalP"/>
    </source>
</evidence>
<keyword evidence="4" id="KW-1134">Transmembrane beta strand</keyword>
<dbReference type="Gene3D" id="2.40.160.10">
    <property type="entry name" value="Porin"/>
    <property type="match status" value="1"/>
</dbReference>
<dbReference type="EMBL" id="JTDB02000005">
    <property type="protein sequence ID" value="NLP63478.1"/>
    <property type="molecule type" value="Genomic_DNA"/>
</dbReference>
<organism evidence="13 14">
    <name type="scientific">Paraburkholderia sacchari</name>
    <dbReference type="NCBI Taxonomy" id="159450"/>
    <lineage>
        <taxon>Bacteria</taxon>
        <taxon>Pseudomonadati</taxon>
        <taxon>Pseudomonadota</taxon>
        <taxon>Betaproteobacteria</taxon>
        <taxon>Burkholderiales</taxon>
        <taxon>Burkholderiaceae</taxon>
        <taxon>Paraburkholderia</taxon>
    </lineage>
</organism>
<evidence type="ECO:0000256" key="9">
    <source>
        <dbReference type="ARBA" id="ARBA00023136"/>
    </source>
</evidence>
<protein>
    <submittedName>
        <fullName evidence="13">Porin</fullName>
    </submittedName>
</protein>
<dbReference type="InterPro" id="IPR023614">
    <property type="entry name" value="Porin_dom_sf"/>
</dbReference>
<reference evidence="13" key="1">
    <citation type="journal article" date="2015" name="Genome Announc.">
        <title>Draft Genome Sequence of the Polyhydroxyalkanoate-Producing Bacterium Burkholderia sacchari LMG 19450 Isolated from Brazilian Sugarcane Plantation Soil.</title>
        <authorList>
            <person name="Alexandrino P.M."/>
            <person name="Mendonca T.T."/>
            <person name="Guaman Bautista L.P."/>
            <person name="Cherix J."/>
            <person name="Lozano-Sakalauskas G.C."/>
            <person name="Fujita A."/>
            <person name="Ramos Filho E."/>
            <person name="Long P."/>
            <person name="Padilla G."/>
            <person name="Taciro M.K."/>
            <person name="Gomez J.G."/>
            <person name="Silva L.F."/>
        </authorList>
    </citation>
    <scope>NUCLEOTIDE SEQUENCE</scope>
    <source>
        <strain evidence="13">LMG 19450</strain>
    </source>
</reference>
<feature type="domain" description="Porin" evidence="12">
    <location>
        <begin position="11"/>
        <end position="337"/>
    </location>
</feature>
<keyword evidence="5" id="KW-0812">Transmembrane</keyword>
<dbReference type="GO" id="GO:0034220">
    <property type="term" value="P:monoatomic ion transmembrane transport"/>
    <property type="evidence" value="ECO:0007669"/>
    <property type="project" value="InterPro"/>
</dbReference>
<keyword evidence="8" id="KW-0626">Porin</keyword>
<name>A0A8T6ZFF6_9BURK</name>
<comment type="subunit">
    <text evidence="2">Homotrimer.</text>
</comment>
<feature type="signal peptide" evidence="11">
    <location>
        <begin position="1"/>
        <end position="25"/>
    </location>
</feature>
<dbReference type="InterPro" id="IPR002299">
    <property type="entry name" value="Porin_Neis"/>
</dbReference>
<accession>A0A8T6ZFF6</accession>
<evidence type="ECO:0000256" key="7">
    <source>
        <dbReference type="ARBA" id="ARBA00023065"/>
    </source>
</evidence>
<dbReference type="InterPro" id="IPR050298">
    <property type="entry name" value="Gram-neg_bact_OMP"/>
</dbReference>
<feature type="chain" id="PRO_5035815346" evidence="11">
    <location>
        <begin position="26"/>
        <end position="366"/>
    </location>
</feature>
<keyword evidence="14" id="KW-1185">Reference proteome</keyword>
<dbReference type="InterPro" id="IPR033900">
    <property type="entry name" value="Gram_neg_porin_domain"/>
</dbReference>
<evidence type="ECO:0000256" key="1">
    <source>
        <dbReference type="ARBA" id="ARBA00004571"/>
    </source>
</evidence>
<sequence>MTRTLKLSAFALATLGAICQQPCSASSMTLYGTLDDGIAYINNVGGKSVVKAQNAGSWSNNFGFRGEEDLGGSTRVLFNLNSTFNLNNGVLSNNGALFGNSAWLGITNDQYGTLALGRQFDFTVDLLLYSSAASSTLFSFHPGSVDRINGVTLSNSVRYESPKFAGFSGKALYSFGDPNGGTNSRRSNSFELTYSNGVLDGIVVYSSIGGTSITPSTSMGVSEFFGTPLSLSTATPLALRTTDIYAAAARYHIGSVTLRALYTDVVFTSAKNGRTEKLRTPEIGASWQITTFSLVTAGFWQSRLDDSRWNTLNVSYDYFLSKRTDVTVGGNFQRTSGPGQVASLFTAGNSSTTSQVALYAGIRHRF</sequence>
<evidence type="ECO:0000256" key="8">
    <source>
        <dbReference type="ARBA" id="ARBA00023114"/>
    </source>
</evidence>
<dbReference type="PRINTS" id="PR00184">
    <property type="entry name" value="NEISSPPORIN"/>
</dbReference>
<evidence type="ECO:0000313" key="14">
    <source>
        <dbReference type="Proteomes" id="UP000030460"/>
    </source>
</evidence>
<dbReference type="Proteomes" id="UP000030460">
    <property type="component" value="Unassembled WGS sequence"/>
</dbReference>
<comment type="caution">
    <text evidence="13">The sequence shown here is derived from an EMBL/GenBank/DDBJ whole genome shotgun (WGS) entry which is preliminary data.</text>
</comment>
<dbReference type="CDD" id="cd00342">
    <property type="entry name" value="gram_neg_porins"/>
    <property type="match status" value="1"/>
</dbReference>
<dbReference type="SUPFAM" id="SSF56935">
    <property type="entry name" value="Porins"/>
    <property type="match status" value="1"/>
</dbReference>
<comment type="subcellular location">
    <subcellularLocation>
        <location evidence="1">Cell outer membrane</location>
        <topology evidence="1">Multi-pass membrane protein</topology>
    </subcellularLocation>
</comment>
<gene>
    <name evidence="13" type="ORF">NH14_020355</name>
</gene>
<keyword evidence="10" id="KW-0998">Cell outer membrane</keyword>
<evidence type="ECO:0000259" key="12">
    <source>
        <dbReference type="Pfam" id="PF13609"/>
    </source>
</evidence>
<keyword evidence="9" id="KW-0472">Membrane</keyword>